<keyword evidence="2" id="KW-1185">Reference proteome</keyword>
<organism evidence="1 2">
    <name type="scientific">Dunaliella salina</name>
    <name type="common">Green alga</name>
    <name type="synonym">Protococcus salinus</name>
    <dbReference type="NCBI Taxonomy" id="3046"/>
    <lineage>
        <taxon>Eukaryota</taxon>
        <taxon>Viridiplantae</taxon>
        <taxon>Chlorophyta</taxon>
        <taxon>core chlorophytes</taxon>
        <taxon>Chlorophyceae</taxon>
        <taxon>CS clade</taxon>
        <taxon>Chlamydomonadales</taxon>
        <taxon>Dunaliellaceae</taxon>
        <taxon>Dunaliella</taxon>
    </lineage>
</organism>
<accession>A0ABQ7GJK0</accession>
<sequence length="70" mass="7475">MQCTVQCTGNDSCHAPCACNCVWRCRDWMITATCQNRGEKCWKELVVASLAAAAATHSVRVNVCVAAGIG</sequence>
<reference evidence="1" key="1">
    <citation type="submission" date="2017-08" db="EMBL/GenBank/DDBJ databases">
        <authorList>
            <person name="Polle J.E."/>
            <person name="Barry K."/>
            <person name="Cushman J."/>
            <person name="Schmutz J."/>
            <person name="Tran D."/>
            <person name="Hathwaick L.T."/>
            <person name="Yim W.C."/>
            <person name="Jenkins J."/>
            <person name="Mckie-Krisberg Z.M."/>
            <person name="Prochnik S."/>
            <person name="Lindquist E."/>
            <person name="Dockter R.B."/>
            <person name="Adam C."/>
            <person name="Molina H."/>
            <person name="Bunkerborg J."/>
            <person name="Jin E."/>
            <person name="Buchheim M."/>
            <person name="Magnuson J."/>
        </authorList>
    </citation>
    <scope>NUCLEOTIDE SEQUENCE</scope>
    <source>
        <strain evidence="1">CCAP 19/18</strain>
    </source>
</reference>
<protein>
    <recommendedName>
        <fullName evidence="3">Metallothionein</fullName>
    </recommendedName>
</protein>
<name>A0ABQ7GJK0_DUNSA</name>
<proteinExistence type="predicted"/>
<gene>
    <name evidence="1" type="ORF">DUNSADRAFT_8426</name>
</gene>
<evidence type="ECO:0008006" key="3">
    <source>
        <dbReference type="Google" id="ProtNLM"/>
    </source>
</evidence>
<dbReference type="Proteomes" id="UP000815325">
    <property type="component" value="Unassembled WGS sequence"/>
</dbReference>
<comment type="caution">
    <text evidence="1">The sequence shown here is derived from an EMBL/GenBank/DDBJ whole genome shotgun (WGS) entry which is preliminary data.</text>
</comment>
<dbReference type="EMBL" id="MU069738">
    <property type="protein sequence ID" value="KAF5834787.1"/>
    <property type="molecule type" value="Genomic_DNA"/>
</dbReference>
<evidence type="ECO:0000313" key="1">
    <source>
        <dbReference type="EMBL" id="KAF5834787.1"/>
    </source>
</evidence>
<evidence type="ECO:0000313" key="2">
    <source>
        <dbReference type="Proteomes" id="UP000815325"/>
    </source>
</evidence>